<dbReference type="AlphaFoldDB" id="A0A7K3VYN3"/>
<gene>
    <name evidence="15" type="primary">galK</name>
    <name evidence="15" type="ORF">GCU56_06285</name>
</gene>
<dbReference type="FunFam" id="3.30.70.890:FF:000001">
    <property type="entry name" value="Galactokinase"/>
    <property type="match status" value="1"/>
</dbReference>
<dbReference type="PANTHER" id="PTHR10457:SF7">
    <property type="entry name" value="GALACTOKINASE-RELATED"/>
    <property type="match status" value="1"/>
</dbReference>
<dbReference type="NCBIfam" id="TIGR00131">
    <property type="entry name" value="gal_kin"/>
    <property type="match status" value="1"/>
</dbReference>
<dbReference type="GO" id="GO:0046872">
    <property type="term" value="F:metal ion binding"/>
    <property type="evidence" value="ECO:0007669"/>
    <property type="project" value="UniProtKB-KW"/>
</dbReference>
<dbReference type="InterPro" id="IPR000705">
    <property type="entry name" value="Galactokinase"/>
</dbReference>
<dbReference type="PROSITE" id="PS00106">
    <property type="entry name" value="GALACTOKINASE"/>
    <property type="match status" value="1"/>
</dbReference>
<keyword evidence="10" id="KW-0119">Carbohydrate metabolism</keyword>
<dbReference type="Pfam" id="PF00288">
    <property type="entry name" value="GHMP_kinases_N"/>
    <property type="match status" value="1"/>
</dbReference>
<dbReference type="GO" id="GO:0004335">
    <property type="term" value="F:galactokinase activity"/>
    <property type="evidence" value="ECO:0007669"/>
    <property type="project" value="UniProtKB-UniRule"/>
</dbReference>
<evidence type="ECO:0000256" key="7">
    <source>
        <dbReference type="ARBA" id="ARBA00022840"/>
    </source>
</evidence>
<evidence type="ECO:0000256" key="10">
    <source>
        <dbReference type="ARBA" id="ARBA00023277"/>
    </source>
</evidence>
<keyword evidence="9" id="KW-0299">Galactose metabolism</keyword>
<evidence type="ECO:0000259" key="12">
    <source>
        <dbReference type="Pfam" id="PF00288"/>
    </source>
</evidence>
<dbReference type="SUPFAM" id="SSF54211">
    <property type="entry name" value="Ribosomal protein S5 domain 2-like"/>
    <property type="match status" value="1"/>
</dbReference>
<keyword evidence="5" id="KW-0547">Nucleotide-binding</keyword>
<evidence type="ECO:0000256" key="11">
    <source>
        <dbReference type="NCBIfam" id="TIGR00131"/>
    </source>
</evidence>
<evidence type="ECO:0000313" key="15">
    <source>
        <dbReference type="EMBL" id="NEK57478.1"/>
    </source>
</evidence>
<dbReference type="FunFam" id="3.30.230.10:FF:000017">
    <property type="entry name" value="Galactokinase"/>
    <property type="match status" value="1"/>
</dbReference>
<keyword evidence="4" id="KW-0479">Metal-binding</keyword>
<dbReference type="PIRSF" id="PIRSF000530">
    <property type="entry name" value="Galactokinase"/>
    <property type="match status" value="1"/>
</dbReference>
<dbReference type="EC" id="2.7.1.6" evidence="11"/>
<keyword evidence="2" id="KW-0963">Cytoplasm</keyword>
<keyword evidence="8" id="KW-0460">Magnesium</keyword>
<dbReference type="PROSITE" id="PS00627">
    <property type="entry name" value="GHMP_KINASES_ATP"/>
    <property type="match status" value="1"/>
</dbReference>
<accession>A0A7K3VYN3</accession>
<dbReference type="InterPro" id="IPR019539">
    <property type="entry name" value="GalKase_N"/>
</dbReference>
<dbReference type="PRINTS" id="PR00959">
    <property type="entry name" value="MEVGALKINASE"/>
</dbReference>
<dbReference type="Proteomes" id="UP000470246">
    <property type="component" value="Unassembled WGS sequence"/>
</dbReference>
<evidence type="ECO:0000259" key="14">
    <source>
        <dbReference type="Pfam" id="PF10509"/>
    </source>
</evidence>
<keyword evidence="3 15" id="KW-0808">Transferase</keyword>
<evidence type="ECO:0000256" key="4">
    <source>
        <dbReference type="ARBA" id="ARBA00022723"/>
    </source>
</evidence>
<dbReference type="InterPro" id="IPR014721">
    <property type="entry name" value="Ribsml_uS5_D2-typ_fold_subgr"/>
</dbReference>
<protein>
    <recommendedName>
        <fullName evidence="11">Galactokinase</fullName>
        <ecNumber evidence="11">2.7.1.6</ecNumber>
    </recommendedName>
</protein>
<dbReference type="EMBL" id="JAAGWF010000007">
    <property type="protein sequence ID" value="NEK57478.1"/>
    <property type="molecule type" value="Genomic_DNA"/>
</dbReference>
<comment type="similarity">
    <text evidence="1">Belongs to the GHMP kinase family. GalK subfamily.</text>
</comment>
<evidence type="ECO:0000313" key="16">
    <source>
        <dbReference type="Proteomes" id="UP000470246"/>
    </source>
</evidence>
<feature type="domain" description="Galactokinase N-terminal" evidence="14">
    <location>
        <begin position="13"/>
        <end position="62"/>
    </location>
</feature>
<dbReference type="InterPro" id="IPR006206">
    <property type="entry name" value="Mevalonate/galactokinase"/>
</dbReference>
<dbReference type="Gene3D" id="3.30.230.10">
    <property type="match status" value="1"/>
</dbReference>
<evidence type="ECO:0000259" key="13">
    <source>
        <dbReference type="Pfam" id="PF08544"/>
    </source>
</evidence>
<evidence type="ECO:0000256" key="8">
    <source>
        <dbReference type="ARBA" id="ARBA00022842"/>
    </source>
</evidence>
<feature type="domain" description="GHMP kinase C-terminal" evidence="13">
    <location>
        <begin position="293"/>
        <end position="367"/>
    </location>
</feature>
<dbReference type="GO" id="GO:0005524">
    <property type="term" value="F:ATP binding"/>
    <property type="evidence" value="ECO:0007669"/>
    <property type="project" value="UniProtKB-UniRule"/>
</dbReference>
<keyword evidence="6 15" id="KW-0418">Kinase</keyword>
<proteinExistence type="inferred from homology"/>
<name>A0A7K3VYN3_9ACTN</name>
<dbReference type="InterPro" id="IPR020568">
    <property type="entry name" value="Ribosomal_Su5_D2-typ_SF"/>
</dbReference>
<keyword evidence="7" id="KW-0067">ATP-binding</keyword>
<evidence type="ECO:0000256" key="3">
    <source>
        <dbReference type="ARBA" id="ARBA00022679"/>
    </source>
</evidence>
<dbReference type="InterPro" id="IPR006203">
    <property type="entry name" value="GHMP_knse_ATP-bd_CS"/>
</dbReference>
<keyword evidence="16" id="KW-1185">Reference proteome</keyword>
<dbReference type="GO" id="GO:0006012">
    <property type="term" value="P:galactose metabolic process"/>
    <property type="evidence" value="ECO:0007669"/>
    <property type="project" value="UniProtKB-UniRule"/>
</dbReference>
<sequence>MSRDQRAADRAQQAFREQFGTAAEGVWAAPGRVNVIGEHTDYNGGFVLPIALAHTTRAAVARRDDGRLAVASRQGDGGVVELDLADLAPGRPDGWAGYPAGVVAGMRDRLPGGASVLVDSDVPVGAGLSSSAALTCSVALALRDLVAPELGAPDLVELARRAENDFVGAPTGILDQSASVLCTAGHALFLDTRDRSSEQVPLDLAGAGLALLVVDSGVTHEHAGGGYGDRRRECEEAARRLGVDFLREVEDVGRLGVLADGTAEGDVLLRRARHIVTEDARVLQVVAALRSDADPRRIGPVLTAGHESLRDDFEISVPLLDAIVESAVAAGAHGARMVGGGFGGSAIALVEADAVDAVTAAVAARFEREGSPAPRTFVTVPSAGARRLA</sequence>
<dbReference type="SUPFAM" id="SSF55060">
    <property type="entry name" value="GHMP Kinase, C-terminal domain"/>
    <property type="match status" value="1"/>
</dbReference>
<reference evidence="15 16" key="1">
    <citation type="submission" date="2020-02" db="EMBL/GenBank/DDBJ databases">
        <title>Geodermatophilus sabuli CPCC 205279 I12A-02694.</title>
        <authorList>
            <person name="Jiang Z."/>
        </authorList>
    </citation>
    <scope>NUCLEOTIDE SEQUENCE [LARGE SCALE GENOMIC DNA]</scope>
    <source>
        <strain evidence="15 16">I12A-02694</strain>
    </source>
</reference>
<dbReference type="RefSeq" id="WP_163480640.1">
    <property type="nucleotide sequence ID" value="NZ_JAAGWF010000007.1"/>
</dbReference>
<dbReference type="InterPro" id="IPR013750">
    <property type="entry name" value="GHMP_kinase_C_dom"/>
</dbReference>
<dbReference type="PRINTS" id="PR00473">
    <property type="entry name" value="GALCTOKINASE"/>
</dbReference>
<dbReference type="InterPro" id="IPR036554">
    <property type="entry name" value="GHMP_kinase_C_sf"/>
</dbReference>
<dbReference type="Gene3D" id="3.30.70.890">
    <property type="entry name" value="GHMP kinase, C-terminal domain"/>
    <property type="match status" value="1"/>
</dbReference>
<dbReference type="PANTHER" id="PTHR10457">
    <property type="entry name" value="MEVALONATE KINASE/GALACTOKINASE"/>
    <property type="match status" value="1"/>
</dbReference>
<dbReference type="InterPro" id="IPR006204">
    <property type="entry name" value="GHMP_kinase_N_dom"/>
</dbReference>
<evidence type="ECO:0000256" key="9">
    <source>
        <dbReference type="ARBA" id="ARBA00023144"/>
    </source>
</evidence>
<evidence type="ECO:0000256" key="5">
    <source>
        <dbReference type="ARBA" id="ARBA00022741"/>
    </source>
</evidence>
<evidence type="ECO:0000256" key="6">
    <source>
        <dbReference type="ARBA" id="ARBA00022777"/>
    </source>
</evidence>
<feature type="domain" description="GHMP kinase N-terminal" evidence="12">
    <location>
        <begin position="101"/>
        <end position="181"/>
    </location>
</feature>
<dbReference type="Pfam" id="PF10509">
    <property type="entry name" value="GalKase_gal_bdg"/>
    <property type="match status" value="1"/>
</dbReference>
<dbReference type="GO" id="GO:0005829">
    <property type="term" value="C:cytosol"/>
    <property type="evidence" value="ECO:0007669"/>
    <property type="project" value="TreeGrafter"/>
</dbReference>
<organism evidence="15 16">
    <name type="scientific">Geodermatophilus sabuli</name>
    <dbReference type="NCBI Taxonomy" id="1564158"/>
    <lineage>
        <taxon>Bacteria</taxon>
        <taxon>Bacillati</taxon>
        <taxon>Actinomycetota</taxon>
        <taxon>Actinomycetes</taxon>
        <taxon>Geodermatophilales</taxon>
        <taxon>Geodermatophilaceae</taxon>
        <taxon>Geodermatophilus</taxon>
    </lineage>
</organism>
<evidence type="ECO:0000256" key="2">
    <source>
        <dbReference type="ARBA" id="ARBA00022490"/>
    </source>
</evidence>
<evidence type="ECO:0000256" key="1">
    <source>
        <dbReference type="ARBA" id="ARBA00006566"/>
    </source>
</evidence>
<dbReference type="InterPro" id="IPR019741">
    <property type="entry name" value="Galactokinase_CS"/>
</dbReference>
<dbReference type="Pfam" id="PF08544">
    <property type="entry name" value="GHMP_kinases_C"/>
    <property type="match status" value="1"/>
</dbReference>
<comment type="caution">
    <text evidence="15">The sequence shown here is derived from an EMBL/GenBank/DDBJ whole genome shotgun (WGS) entry which is preliminary data.</text>
</comment>